<dbReference type="EMBL" id="CP119880">
    <property type="protein sequence ID" value="WFD36348.1"/>
    <property type="molecule type" value="Genomic_DNA"/>
</dbReference>
<protein>
    <submittedName>
        <fullName evidence="3">Uncharacterized protein</fullName>
    </submittedName>
</protein>
<feature type="transmembrane region" description="Helical" evidence="2">
    <location>
        <begin position="80"/>
        <end position="98"/>
    </location>
</feature>
<sequence>MSTASDASGLRNRFAGEDANDKGIEGETVVDTTPKPPPKPPIHPKPSYPVFVTVIIDSFWNLYAELFGITGFAVMEPWEIIIVSTLYILVLIGTVLAIKNSPTYVRLALRRLHYYIYGE</sequence>
<keyword evidence="4" id="KW-1185">Reference proteome</keyword>
<proteinExistence type="predicted"/>
<keyword evidence="2" id="KW-1133">Transmembrane helix</keyword>
<accession>A0AAF0ESQ6</accession>
<organism evidence="3 4">
    <name type="scientific">Malassezia cuniculi</name>
    <dbReference type="NCBI Taxonomy" id="948313"/>
    <lineage>
        <taxon>Eukaryota</taxon>
        <taxon>Fungi</taxon>
        <taxon>Dikarya</taxon>
        <taxon>Basidiomycota</taxon>
        <taxon>Ustilaginomycotina</taxon>
        <taxon>Malasseziomycetes</taxon>
        <taxon>Malasseziales</taxon>
        <taxon>Malasseziaceae</taxon>
        <taxon>Malassezia</taxon>
    </lineage>
</organism>
<evidence type="ECO:0000256" key="1">
    <source>
        <dbReference type="SAM" id="MobiDB-lite"/>
    </source>
</evidence>
<name>A0AAF0ESQ6_9BASI</name>
<keyword evidence="2" id="KW-0812">Transmembrane</keyword>
<feature type="region of interest" description="Disordered" evidence="1">
    <location>
        <begin position="1"/>
        <end position="42"/>
    </location>
</feature>
<feature type="compositionally biased region" description="Basic and acidic residues" evidence="1">
    <location>
        <begin position="14"/>
        <end position="25"/>
    </location>
</feature>
<gene>
    <name evidence="3" type="ORF">MCUN1_003227</name>
</gene>
<evidence type="ECO:0000256" key="2">
    <source>
        <dbReference type="SAM" id="Phobius"/>
    </source>
</evidence>
<evidence type="ECO:0000313" key="3">
    <source>
        <dbReference type="EMBL" id="WFD36348.1"/>
    </source>
</evidence>
<evidence type="ECO:0000313" key="4">
    <source>
        <dbReference type="Proteomes" id="UP001219933"/>
    </source>
</evidence>
<keyword evidence="2" id="KW-0472">Membrane</keyword>
<dbReference type="AlphaFoldDB" id="A0AAF0ESQ6"/>
<reference evidence="3" key="1">
    <citation type="submission" date="2023-03" db="EMBL/GenBank/DDBJ databases">
        <title>Mating type loci evolution in Malassezia.</title>
        <authorList>
            <person name="Coelho M.A."/>
        </authorList>
    </citation>
    <scope>NUCLEOTIDE SEQUENCE</scope>
    <source>
        <strain evidence="3">CBS 11721</strain>
    </source>
</reference>
<dbReference type="Proteomes" id="UP001219933">
    <property type="component" value="Chromosome 4"/>
</dbReference>